<dbReference type="Gene3D" id="1.10.30.50">
    <property type="match status" value="1"/>
</dbReference>
<accession>A0A421B6E3</accession>
<name>A0A421B6E3_9PSEU</name>
<dbReference type="CDD" id="cd00085">
    <property type="entry name" value="HNHc"/>
    <property type="match status" value="1"/>
</dbReference>
<dbReference type="SMART" id="SM00507">
    <property type="entry name" value="HNHc"/>
    <property type="match status" value="1"/>
</dbReference>
<dbReference type="PANTHER" id="PTHR33877:SF1">
    <property type="entry name" value="TYPE IV METHYL-DIRECTED RESTRICTION ENZYME ECOKMCRA"/>
    <property type="match status" value="1"/>
</dbReference>
<dbReference type="InterPro" id="IPR052892">
    <property type="entry name" value="NA-targeting_endonuclease"/>
</dbReference>
<dbReference type="PANTHER" id="PTHR33877">
    <property type="entry name" value="SLL1193 PROTEIN"/>
    <property type="match status" value="1"/>
</dbReference>
<dbReference type="GO" id="GO:0008270">
    <property type="term" value="F:zinc ion binding"/>
    <property type="evidence" value="ECO:0007669"/>
    <property type="project" value="InterPro"/>
</dbReference>
<dbReference type="GO" id="GO:0003676">
    <property type="term" value="F:nucleic acid binding"/>
    <property type="evidence" value="ECO:0007669"/>
    <property type="project" value="InterPro"/>
</dbReference>
<gene>
    <name evidence="2" type="ORF">CLV68_0352</name>
</gene>
<comment type="caution">
    <text evidence="2">The sequence shown here is derived from an EMBL/GenBank/DDBJ whole genome shotgun (WGS) entry which is preliminary data.</text>
</comment>
<protein>
    <submittedName>
        <fullName evidence="2">HNH endonuclease</fullName>
    </submittedName>
</protein>
<proteinExistence type="predicted"/>
<dbReference type="OrthoDB" id="2084290at2"/>
<dbReference type="GO" id="GO:0004519">
    <property type="term" value="F:endonuclease activity"/>
    <property type="evidence" value="ECO:0007669"/>
    <property type="project" value="UniProtKB-KW"/>
</dbReference>
<evidence type="ECO:0000313" key="2">
    <source>
        <dbReference type="EMBL" id="RLK59865.1"/>
    </source>
</evidence>
<sequence>MEIKPGGSDPLAVPSLSDAIGDFLAGVTAALTEGPVEIGTRYPVTRSGPRDEIPRTLRRLVWYRDRGRCRLCGLGGDRMELDHIIPWSSGGPDTGANLRVLCEPCNQERGNFRTFEPISQLPVTLICDACIVRHGQVEHDSPHGVRYDMCPICSEHNFDWTIIEQGRFQLAFCGSCRTRARVTDARRIL</sequence>
<evidence type="ECO:0000313" key="3">
    <source>
        <dbReference type="Proteomes" id="UP000282454"/>
    </source>
</evidence>
<dbReference type="Proteomes" id="UP000282454">
    <property type="component" value="Unassembled WGS sequence"/>
</dbReference>
<evidence type="ECO:0000259" key="1">
    <source>
        <dbReference type="SMART" id="SM00507"/>
    </source>
</evidence>
<keyword evidence="2" id="KW-0378">Hydrolase</keyword>
<reference evidence="2 3" key="1">
    <citation type="submission" date="2018-10" db="EMBL/GenBank/DDBJ databases">
        <title>Genomic Encyclopedia of Archaeal and Bacterial Type Strains, Phase II (KMG-II): from individual species to whole genera.</title>
        <authorList>
            <person name="Goeker M."/>
        </authorList>
    </citation>
    <scope>NUCLEOTIDE SEQUENCE [LARGE SCALE GENOMIC DNA]</scope>
    <source>
        <strain evidence="2 3">DSM 45657</strain>
    </source>
</reference>
<keyword evidence="2" id="KW-0255">Endonuclease</keyword>
<keyword evidence="3" id="KW-1185">Reference proteome</keyword>
<dbReference type="EMBL" id="RCDD01000001">
    <property type="protein sequence ID" value="RLK59865.1"/>
    <property type="molecule type" value="Genomic_DNA"/>
</dbReference>
<dbReference type="InterPro" id="IPR002711">
    <property type="entry name" value="HNH"/>
</dbReference>
<dbReference type="AlphaFoldDB" id="A0A421B6E3"/>
<dbReference type="Pfam" id="PF01844">
    <property type="entry name" value="HNH"/>
    <property type="match status" value="1"/>
</dbReference>
<organism evidence="2 3">
    <name type="scientific">Actinokineospora cianjurensis</name>
    <dbReference type="NCBI Taxonomy" id="585224"/>
    <lineage>
        <taxon>Bacteria</taxon>
        <taxon>Bacillati</taxon>
        <taxon>Actinomycetota</taxon>
        <taxon>Actinomycetes</taxon>
        <taxon>Pseudonocardiales</taxon>
        <taxon>Pseudonocardiaceae</taxon>
        <taxon>Actinokineospora</taxon>
    </lineage>
</organism>
<dbReference type="InterPro" id="IPR003615">
    <property type="entry name" value="HNH_nuc"/>
</dbReference>
<keyword evidence="2" id="KW-0540">Nuclease</keyword>
<feature type="domain" description="HNH nuclease" evidence="1">
    <location>
        <begin position="56"/>
        <end position="107"/>
    </location>
</feature>
<dbReference type="RefSeq" id="WP_121390892.1">
    <property type="nucleotide sequence ID" value="NZ_RCDD01000001.1"/>
</dbReference>